<evidence type="ECO:0000256" key="5">
    <source>
        <dbReference type="ARBA" id="ARBA00022645"/>
    </source>
</evidence>
<comment type="function">
    <text evidence="13">Involved in the digestion of the blood meal.</text>
</comment>
<gene>
    <name evidence="17" type="primary">CBPA4</name>
</gene>
<keyword evidence="7" id="KW-0479">Metal-binding</keyword>
<dbReference type="GeneID" id="105222634"/>
<accession>A0A034WL00</accession>
<keyword evidence="6" id="KW-0645">Protease</keyword>
<feature type="active site" description="Proton donor/acceptor" evidence="14">
    <location>
        <position position="438"/>
    </location>
</feature>
<keyword evidence="4" id="KW-0964">Secreted</keyword>
<reference evidence="17" key="1">
    <citation type="journal article" date="2014" name="BMC Genomics">
        <title>Characterizing the developmental transcriptome of the oriental fruit fly, Bactrocera dorsalis (Diptera: Tephritidae) through comparative genomic analysis with Drosophila melanogaster utilizing modENCODE datasets.</title>
        <authorList>
            <person name="Geib S.M."/>
            <person name="Calla B."/>
            <person name="Hall B."/>
            <person name="Hou S."/>
            <person name="Manoukis N.C."/>
        </authorList>
    </citation>
    <scope>NUCLEOTIDE SEQUENCE</scope>
    <source>
        <strain evidence="17">Punador</strain>
    </source>
</reference>
<dbReference type="OrthoDB" id="3626597at2759"/>
<dbReference type="RefSeq" id="XP_011198324.2">
    <property type="nucleotide sequence ID" value="XM_011200022.4"/>
</dbReference>
<dbReference type="SMART" id="SM00631">
    <property type="entry name" value="Zn_pept"/>
    <property type="match status" value="1"/>
</dbReference>
<dbReference type="RefSeq" id="XP_011198323.2">
    <property type="nucleotide sequence ID" value="XM_011200021.4"/>
</dbReference>
<evidence type="ECO:0000256" key="4">
    <source>
        <dbReference type="ARBA" id="ARBA00022525"/>
    </source>
</evidence>
<dbReference type="CDD" id="cd03860">
    <property type="entry name" value="M14_CP_A-B_like"/>
    <property type="match status" value="1"/>
</dbReference>
<evidence type="ECO:0000256" key="15">
    <source>
        <dbReference type="SAM" id="SignalP"/>
    </source>
</evidence>
<keyword evidence="12" id="KW-1015">Disulfide bond</keyword>
<feature type="domain" description="Peptidase M14" evidence="16">
    <location>
        <begin position="180"/>
        <end position="472"/>
    </location>
</feature>
<evidence type="ECO:0000256" key="1">
    <source>
        <dbReference type="ARBA" id="ARBA00001947"/>
    </source>
</evidence>
<sequence>MLRCQYSLFSVFVLFALTNAFDITRMEPIADKNIHTGNRMLYEREINANISHAAAAEEDAADGVLDVNEIPVRFDDAQLWRIYNISEHMQNNMPLAEMLESKFGGVIWKENSKFLDISINKENLKAARSYLTEHNIDKEVINTNIQEMIDAAELEGIKATQAEAGSRTKKQTSSGIDWKDYHDLETIYAFMREIRQKFPKICRLYSIGKSAEGRDLKVLRISENPREYKKIWIDGGIHAREWISPATVTFILYQLMIKWEEQPDYIKQRTWYIMPVMNPDGYVYSRKVNRMWRKNRARIPGSKCIGVDLNRNFNIGWKGRGSSTDPCSDIYRGASAGSELETKAVVNFLLRRKHNLEAYLTFHSYGQAIVHPWAYKAAKVKDSAALQRVGQTAVQRILSETKSVYKSGVTYQLLSVAGGGSDDWTRAACDVKYVYTVELRDTGKYGFQLPPSQIIGTGKEGLIVVEAVAQAIAL</sequence>
<dbReference type="GO" id="GO:0004181">
    <property type="term" value="F:metallocarboxypeptidase activity"/>
    <property type="evidence" value="ECO:0007669"/>
    <property type="project" value="InterPro"/>
</dbReference>
<dbReference type="Pfam" id="PF02244">
    <property type="entry name" value="Propep_M14"/>
    <property type="match status" value="1"/>
</dbReference>
<evidence type="ECO:0000256" key="10">
    <source>
        <dbReference type="ARBA" id="ARBA00022833"/>
    </source>
</evidence>
<dbReference type="PRINTS" id="PR00765">
    <property type="entry name" value="CRBOXYPTASEA"/>
</dbReference>
<dbReference type="InterPro" id="IPR057246">
    <property type="entry name" value="CARBOXYPEPT_ZN_1"/>
</dbReference>
<comment type="subcellular location">
    <subcellularLocation>
        <location evidence="2">Secreted</location>
    </subcellularLocation>
</comment>
<dbReference type="GO" id="GO:0005615">
    <property type="term" value="C:extracellular space"/>
    <property type="evidence" value="ECO:0007669"/>
    <property type="project" value="TreeGrafter"/>
</dbReference>
<evidence type="ECO:0000256" key="8">
    <source>
        <dbReference type="ARBA" id="ARBA00022729"/>
    </source>
</evidence>
<protein>
    <submittedName>
        <fullName evidence="17">Carboxypeptidase A4</fullName>
    </submittedName>
</protein>
<keyword evidence="9" id="KW-0378">Hydrolase</keyword>
<evidence type="ECO:0000256" key="9">
    <source>
        <dbReference type="ARBA" id="ARBA00022801"/>
    </source>
</evidence>
<dbReference type="GO" id="GO:0008270">
    <property type="term" value="F:zinc ion binding"/>
    <property type="evidence" value="ECO:0007669"/>
    <property type="project" value="InterPro"/>
</dbReference>
<evidence type="ECO:0000313" key="17">
    <source>
        <dbReference type="EMBL" id="JAC56216.1"/>
    </source>
</evidence>
<dbReference type="AlphaFoldDB" id="A0A034WL00"/>
<dbReference type="Pfam" id="PF00246">
    <property type="entry name" value="Peptidase_M14"/>
    <property type="match status" value="1"/>
</dbReference>
<keyword evidence="11" id="KW-0482">Metalloprotease</keyword>
<name>A0A034WL00_BACDO</name>
<dbReference type="PROSITE" id="PS52035">
    <property type="entry name" value="PEPTIDASE_M14"/>
    <property type="match status" value="1"/>
</dbReference>
<dbReference type="GO" id="GO:0006508">
    <property type="term" value="P:proteolysis"/>
    <property type="evidence" value="ECO:0007669"/>
    <property type="project" value="UniProtKB-KW"/>
</dbReference>
<feature type="signal peptide" evidence="15">
    <location>
        <begin position="1"/>
        <end position="20"/>
    </location>
</feature>
<evidence type="ECO:0000256" key="3">
    <source>
        <dbReference type="ARBA" id="ARBA00005988"/>
    </source>
</evidence>
<comment type="cofactor">
    <cofactor evidence="1">
        <name>Zn(2+)</name>
        <dbReference type="ChEBI" id="CHEBI:29105"/>
    </cofactor>
</comment>
<evidence type="ECO:0000256" key="7">
    <source>
        <dbReference type="ARBA" id="ARBA00022723"/>
    </source>
</evidence>
<evidence type="ECO:0000256" key="13">
    <source>
        <dbReference type="ARBA" id="ARBA00057299"/>
    </source>
</evidence>
<dbReference type="PANTHER" id="PTHR11705">
    <property type="entry name" value="PROTEASE FAMILY M14 CARBOXYPEPTIDASE A,B"/>
    <property type="match status" value="1"/>
</dbReference>
<dbReference type="PANTHER" id="PTHR11705:SF91">
    <property type="entry name" value="FI01817P-RELATED"/>
    <property type="match status" value="1"/>
</dbReference>
<dbReference type="SUPFAM" id="SSF53187">
    <property type="entry name" value="Zn-dependent exopeptidases"/>
    <property type="match status" value="1"/>
</dbReference>
<dbReference type="Gene3D" id="3.30.70.340">
    <property type="entry name" value="Metallocarboxypeptidase-like"/>
    <property type="match status" value="1"/>
</dbReference>
<evidence type="ECO:0000256" key="11">
    <source>
        <dbReference type="ARBA" id="ARBA00023049"/>
    </source>
</evidence>
<organism evidence="17">
    <name type="scientific">Bactrocera dorsalis</name>
    <name type="common">Oriental fruit fly</name>
    <name type="synonym">Dacus dorsalis</name>
    <dbReference type="NCBI Taxonomy" id="27457"/>
    <lineage>
        <taxon>Eukaryota</taxon>
        <taxon>Metazoa</taxon>
        <taxon>Ecdysozoa</taxon>
        <taxon>Arthropoda</taxon>
        <taxon>Hexapoda</taxon>
        <taxon>Insecta</taxon>
        <taxon>Pterygota</taxon>
        <taxon>Neoptera</taxon>
        <taxon>Endopterygota</taxon>
        <taxon>Diptera</taxon>
        <taxon>Brachycera</taxon>
        <taxon>Muscomorpha</taxon>
        <taxon>Tephritoidea</taxon>
        <taxon>Tephritidae</taxon>
        <taxon>Bactrocera</taxon>
        <taxon>Bactrocera</taxon>
    </lineage>
</organism>
<dbReference type="PROSITE" id="PS00132">
    <property type="entry name" value="CARBOXYPEPT_ZN_1"/>
    <property type="match status" value="1"/>
</dbReference>
<dbReference type="MEROPS" id="M14.A19"/>
<comment type="similarity">
    <text evidence="3 14">Belongs to the peptidase M14 family.</text>
</comment>
<dbReference type="KEGG" id="bdr:105222634"/>
<keyword evidence="8 15" id="KW-0732">Signal</keyword>
<dbReference type="SUPFAM" id="SSF54897">
    <property type="entry name" value="Protease propeptides/inhibitors"/>
    <property type="match status" value="1"/>
</dbReference>
<evidence type="ECO:0000256" key="2">
    <source>
        <dbReference type="ARBA" id="ARBA00004613"/>
    </source>
</evidence>
<proteinExistence type="inferred from homology"/>
<keyword evidence="10" id="KW-0862">Zinc</keyword>
<evidence type="ECO:0000256" key="12">
    <source>
        <dbReference type="ARBA" id="ARBA00023157"/>
    </source>
</evidence>
<evidence type="ECO:0000256" key="14">
    <source>
        <dbReference type="PROSITE-ProRule" id="PRU01379"/>
    </source>
</evidence>
<dbReference type="FunFam" id="3.40.630.10:FF:000040">
    <property type="entry name" value="zinc carboxypeptidase"/>
    <property type="match status" value="1"/>
</dbReference>
<dbReference type="Gene3D" id="3.40.630.10">
    <property type="entry name" value="Zn peptidases"/>
    <property type="match status" value="1"/>
</dbReference>
<dbReference type="EMBL" id="GAKP01002736">
    <property type="protein sequence ID" value="JAC56216.1"/>
    <property type="molecule type" value="Transcribed_RNA"/>
</dbReference>
<dbReference type="InterPro" id="IPR036990">
    <property type="entry name" value="M14A-like_propep"/>
</dbReference>
<keyword evidence="5 17" id="KW-0121">Carboxypeptidase</keyword>
<evidence type="ECO:0000259" key="16">
    <source>
        <dbReference type="PROSITE" id="PS52035"/>
    </source>
</evidence>
<feature type="chain" id="PRO_5044538115" evidence="15">
    <location>
        <begin position="21"/>
        <end position="474"/>
    </location>
</feature>
<evidence type="ECO:0000256" key="6">
    <source>
        <dbReference type="ARBA" id="ARBA00022670"/>
    </source>
</evidence>
<dbReference type="InterPro" id="IPR000834">
    <property type="entry name" value="Peptidase_M14"/>
</dbReference>
<dbReference type="InterPro" id="IPR003146">
    <property type="entry name" value="M14A_act_pep"/>
</dbReference>